<reference evidence="1" key="1">
    <citation type="journal article" date="2004" name="Nature">
        <title>Community structure and metabolism through reconstruction of microbial genomes from the environment.</title>
        <authorList>
            <person name="Tyson G.W."/>
            <person name="Chapman J."/>
            <person name="Hugenholtz P."/>
            <person name="Allen E.E."/>
            <person name="Ram R.J."/>
            <person name="Richardson P.M."/>
            <person name="Solovyev V.V."/>
            <person name="Rubin E.M."/>
            <person name="Rokhsar D.S."/>
            <person name="Banfield J.F."/>
        </authorList>
    </citation>
    <scope>NUCLEOTIDE SEQUENCE [LARGE SCALE GENOMIC DNA]</scope>
</reference>
<gene>
    <name evidence="1" type="ORF">CGL2_10065006</name>
</gene>
<reference evidence="1" key="2">
    <citation type="journal article" date="2008" name="PLoS Biol.">
        <title>Population genomic analysis of strain variation in Leptospirillum group II bacteria involved in acid mine drainage formation.</title>
        <authorList>
            <person name="Simmons S.L."/>
            <person name="Dibartolo G."/>
            <person name="Denef V.J."/>
            <person name="Goltsman D.S."/>
            <person name="Thelen M.P."/>
            <person name="Banfield J.F."/>
        </authorList>
    </citation>
    <scope>NUCLEOTIDE SEQUENCE [LARGE SCALE GENOMIC DNA]</scope>
</reference>
<dbReference type="EMBL" id="DS995267">
    <property type="protein sequence ID" value="EDZ37940.1"/>
    <property type="molecule type" value="Genomic_DNA"/>
</dbReference>
<organism evidence="1">
    <name type="scientific">Leptospirillum sp. Group II '5-way CG'</name>
    <dbReference type="NCBI Taxonomy" id="419541"/>
    <lineage>
        <taxon>Bacteria</taxon>
        <taxon>Pseudomonadati</taxon>
        <taxon>Nitrospirota</taxon>
        <taxon>Nitrospiria</taxon>
        <taxon>Nitrospirales</taxon>
        <taxon>Nitrospiraceae</taxon>
        <taxon>Leptospirillum</taxon>
    </lineage>
</organism>
<sequence length="180" mass="20238">MAPGVMTGAFGRWYRSESPAATPMDRALSMHLSTVMRVTPTSMAIVRRRVPREYASRILARCTSRIGAVRDWERVSSCFCSSALIVSGAFFIVQGIRTSFKGWVPHGTSPTIAGSRIVVYVLMKLTTSIRPRAGVEAIINHLRTDHRMNRCRYKGCDGDRMNVSWAMIVWNTAKWLRSPE</sequence>
<evidence type="ECO:0000313" key="1">
    <source>
        <dbReference type="EMBL" id="EDZ37940.1"/>
    </source>
</evidence>
<name>B6ASG8_9BACT</name>
<dbReference type="AlphaFoldDB" id="B6ASG8"/>
<protein>
    <recommendedName>
        <fullName evidence="2">Transposase</fullName>
    </recommendedName>
</protein>
<proteinExistence type="predicted"/>
<accession>B6ASG8</accession>
<evidence type="ECO:0008006" key="2">
    <source>
        <dbReference type="Google" id="ProtNLM"/>
    </source>
</evidence>